<feature type="compositionally biased region" description="Low complexity" evidence="7">
    <location>
        <begin position="81"/>
        <end position="97"/>
    </location>
</feature>
<dbReference type="OrthoDB" id="10459805at2759"/>
<dbReference type="Pfam" id="PF03941">
    <property type="entry name" value="INCENP_ARK-bind"/>
    <property type="match status" value="1"/>
</dbReference>
<organism evidence="9 10">
    <name type="scientific">Trichuris trichiura</name>
    <name type="common">Whipworm</name>
    <name type="synonym">Trichocephalus trichiurus</name>
    <dbReference type="NCBI Taxonomy" id="36087"/>
    <lineage>
        <taxon>Eukaryota</taxon>
        <taxon>Metazoa</taxon>
        <taxon>Ecdysozoa</taxon>
        <taxon>Nematoda</taxon>
        <taxon>Enoplea</taxon>
        <taxon>Dorylaimia</taxon>
        <taxon>Trichinellida</taxon>
        <taxon>Trichuridae</taxon>
        <taxon>Trichuris</taxon>
    </lineage>
</organism>
<keyword evidence="6" id="KW-0539">Nucleus</keyword>
<gene>
    <name evidence="9" type="ORF">TTRE_0000844001</name>
</gene>
<comment type="subcellular location">
    <subcellularLocation>
        <location evidence="2">Cytoplasm</location>
        <location evidence="2">Cytoskeleton</location>
        <location evidence="2">Spindle</location>
    </subcellularLocation>
    <subcellularLocation>
        <location evidence="1">Nucleus</location>
    </subcellularLocation>
</comment>
<evidence type="ECO:0000256" key="2">
    <source>
        <dbReference type="ARBA" id="ARBA00004186"/>
    </source>
</evidence>
<evidence type="ECO:0000256" key="7">
    <source>
        <dbReference type="SAM" id="MobiDB-lite"/>
    </source>
</evidence>
<name>A0A077ZK58_TRITR</name>
<proteinExistence type="inferred from homology"/>
<comment type="similarity">
    <text evidence="3">Belongs to the INCENP family.</text>
</comment>
<keyword evidence="5" id="KW-0206">Cytoskeleton</keyword>
<evidence type="ECO:0000313" key="9">
    <source>
        <dbReference type="EMBL" id="CDW60088.1"/>
    </source>
</evidence>
<evidence type="ECO:0000256" key="1">
    <source>
        <dbReference type="ARBA" id="ARBA00004123"/>
    </source>
</evidence>
<evidence type="ECO:0000313" key="10">
    <source>
        <dbReference type="Proteomes" id="UP000030665"/>
    </source>
</evidence>
<keyword evidence="4" id="KW-0963">Cytoplasm</keyword>
<dbReference type="GO" id="GO:0005819">
    <property type="term" value="C:spindle"/>
    <property type="evidence" value="ECO:0007669"/>
    <property type="project" value="UniProtKB-SubCell"/>
</dbReference>
<dbReference type="Proteomes" id="UP000030665">
    <property type="component" value="Unassembled WGS sequence"/>
</dbReference>
<dbReference type="GO" id="GO:0005634">
    <property type="term" value="C:nucleus"/>
    <property type="evidence" value="ECO:0007669"/>
    <property type="project" value="UniProtKB-SubCell"/>
</dbReference>
<evidence type="ECO:0000256" key="6">
    <source>
        <dbReference type="ARBA" id="ARBA00023242"/>
    </source>
</evidence>
<sequence length="187" mass="21089">MPYNLRPRPKKMPYNLRPRPKKMPYNLRSRSKLPQTEDILAEADVRASRSALAGQAASRNAKQNSAKRSKRNVANESDQLGTSAVQSSSTGVSSDSSYEVTMRSWTSSSEEEEEQPTCSYKTKEKKIPSWANDDKLEALHAYQLKSNNPNLIFAGACPPLKAKEVFGRRREIKRHSESAVWETDKSQ</sequence>
<evidence type="ECO:0000256" key="4">
    <source>
        <dbReference type="ARBA" id="ARBA00022490"/>
    </source>
</evidence>
<evidence type="ECO:0000256" key="3">
    <source>
        <dbReference type="ARBA" id="ARBA00010042"/>
    </source>
</evidence>
<evidence type="ECO:0000256" key="5">
    <source>
        <dbReference type="ARBA" id="ARBA00023212"/>
    </source>
</evidence>
<feature type="region of interest" description="Disordered" evidence="7">
    <location>
        <begin position="1"/>
        <end position="124"/>
    </location>
</feature>
<dbReference type="AlphaFoldDB" id="A0A077ZK58"/>
<dbReference type="InterPro" id="IPR005635">
    <property type="entry name" value="Inner_centromere_prot_ARK-bd"/>
</dbReference>
<protein>
    <submittedName>
        <fullName evidence="9">Protein involved in positive regulation of both 1, 3-beta-glucan synthesis and the Pkc1p-MAPK pathway</fullName>
    </submittedName>
</protein>
<reference evidence="9" key="2">
    <citation type="submission" date="2014-03" db="EMBL/GenBank/DDBJ databases">
        <title>The whipworm genome and dual-species transcriptomics of an intimate host-pathogen interaction.</title>
        <authorList>
            <person name="Foth B.J."/>
            <person name="Tsai I.J."/>
            <person name="Reid A.J."/>
            <person name="Bancroft A.J."/>
            <person name="Nichol S."/>
            <person name="Tracey A."/>
            <person name="Holroyd N."/>
            <person name="Cotton J.A."/>
            <person name="Stanley E.J."/>
            <person name="Zarowiecki M."/>
            <person name="Liu J.Z."/>
            <person name="Huckvale T."/>
            <person name="Cooper P.J."/>
            <person name="Grencis R.K."/>
            <person name="Berriman M."/>
        </authorList>
    </citation>
    <scope>NUCLEOTIDE SEQUENCE [LARGE SCALE GENOMIC DNA]</scope>
</reference>
<accession>A0A077ZK58</accession>
<feature type="domain" description="Inner centromere protein ARK-binding" evidence="8">
    <location>
        <begin position="107"/>
        <end position="166"/>
    </location>
</feature>
<evidence type="ECO:0000259" key="8">
    <source>
        <dbReference type="Pfam" id="PF03941"/>
    </source>
</evidence>
<keyword evidence="10" id="KW-1185">Reference proteome</keyword>
<reference evidence="9" key="1">
    <citation type="submission" date="2014-01" db="EMBL/GenBank/DDBJ databases">
        <authorList>
            <person name="Aslett M."/>
        </authorList>
    </citation>
    <scope>NUCLEOTIDE SEQUENCE</scope>
</reference>
<dbReference type="EMBL" id="HG806880">
    <property type="protein sequence ID" value="CDW60088.1"/>
    <property type="molecule type" value="Genomic_DNA"/>
</dbReference>